<evidence type="ECO:0000313" key="13">
    <source>
        <dbReference type="Proteomes" id="UP000192277"/>
    </source>
</evidence>
<dbReference type="Proteomes" id="UP000192277">
    <property type="component" value="Unassembled WGS sequence"/>
</dbReference>
<keyword evidence="2 8" id="KW-0813">Transport</keyword>
<evidence type="ECO:0000256" key="5">
    <source>
        <dbReference type="ARBA" id="ARBA00023077"/>
    </source>
</evidence>
<dbReference type="NCBIfam" id="TIGR04057">
    <property type="entry name" value="SusC_RagA_signa"/>
    <property type="match status" value="1"/>
</dbReference>
<dbReference type="InterPro" id="IPR037066">
    <property type="entry name" value="Plug_dom_sf"/>
</dbReference>
<evidence type="ECO:0000256" key="4">
    <source>
        <dbReference type="ARBA" id="ARBA00022692"/>
    </source>
</evidence>
<dbReference type="InterPro" id="IPR008969">
    <property type="entry name" value="CarboxyPept-like_regulatory"/>
</dbReference>
<keyword evidence="4 8" id="KW-0812">Transmembrane</keyword>
<evidence type="ECO:0000256" key="8">
    <source>
        <dbReference type="PROSITE-ProRule" id="PRU01360"/>
    </source>
</evidence>
<evidence type="ECO:0000256" key="6">
    <source>
        <dbReference type="ARBA" id="ARBA00023136"/>
    </source>
</evidence>
<keyword evidence="7 8" id="KW-0998">Cell outer membrane</keyword>
<feature type="domain" description="TonB-dependent receptor-like beta-barrel" evidence="10">
    <location>
        <begin position="400"/>
        <end position="816"/>
    </location>
</feature>
<dbReference type="Gene3D" id="2.40.170.20">
    <property type="entry name" value="TonB-dependent receptor, beta-barrel domain"/>
    <property type="match status" value="1"/>
</dbReference>
<evidence type="ECO:0000259" key="11">
    <source>
        <dbReference type="Pfam" id="PF07715"/>
    </source>
</evidence>
<protein>
    <submittedName>
        <fullName evidence="12">SusC/RagA family TonB-linked outer membrane protein</fullName>
    </submittedName>
</protein>
<dbReference type="SUPFAM" id="SSF49464">
    <property type="entry name" value="Carboxypeptidase regulatory domain-like"/>
    <property type="match status" value="1"/>
</dbReference>
<comment type="caution">
    <text evidence="12">The sequence shown here is derived from an EMBL/GenBank/DDBJ whole genome shotgun (WGS) entry which is preliminary data.</text>
</comment>
<evidence type="ECO:0000256" key="3">
    <source>
        <dbReference type="ARBA" id="ARBA00022452"/>
    </source>
</evidence>
<dbReference type="EMBL" id="LWBO01000004">
    <property type="protein sequence ID" value="OQP52161.1"/>
    <property type="molecule type" value="Genomic_DNA"/>
</dbReference>
<organism evidence="12 13">
    <name type="scientific">Niastella koreensis</name>
    <dbReference type="NCBI Taxonomy" id="354356"/>
    <lineage>
        <taxon>Bacteria</taxon>
        <taxon>Pseudomonadati</taxon>
        <taxon>Bacteroidota</taxon>
        <taxon>Chitinophagia</taxon>
        <taxon>Chitinophagales</taxon>
        <taxon>Chitinophagaceae</taxon>
        <taxon>Niastella</taxon>
    </lineage>
</organism>
<dbReference type="InterPro" id="IPR036942">
    <property type="entry name" value="Beta-barrel_TonB_sf"/>
</dbReference>
<keyword evidence="6 8" id="KW-0472">Membrane</keyword>
<dbReference type="Pfam" id="PF13715">
    <property type="entry name" value="CarbopepD_reg_2"/>
    <property type="match status" value="1"/>
</dbReference>
<proteinExistence type="inferred from homology"/>
<sequence length="1065" mass="116296">MKENCLPLLCPFARPRSKVALIIVLFLFSTIAAIAQTSRISGVVKNAKGETVEGVTVAVKGNPSVSSTTDAGGRYAINADSNSVLILSHVGFQNLEEKVKGRTVINSLLLESNSALDEVVVIGYGTQKKRDVTGAIQTISAKNIEERQAVSIYAAIQGAAPGVQVLNTSGAPGSSSQIRIRGASTLTEGAAVSPLYIVDGVPRDNIDDINPNDIQSLEILKDAASAAIYGSRSANGVVIVSTKSGSSGMPRISLSYLKSYTTLSHRIPQSNRLERQIFDQYQSIGLAKAPNDSTAFNNNTDNDYQSLITQVGPRNQFDLSISGGAKNVKFFNSLQYLKSEGIILNSFYNRITDRTNIDYALSPKFNLSTRVSFTYTDKNNINEGKVIQQALQRGPQQALYNPDGTYIFNNGGRYNPIAEALYRVNRTKAYNVILYQGMDFRPVRELLIHADVSGDGTLSRNYTFNPAVLSTATPPADDGSDNTDLALRIQSNLYASYSKLFNDVHAVTLMVGGNIENDPHEVAKIAGSTWVSEQVQTLNAATIYTNATTSTSEAYSLLGMYGRFAYSYRGRYLLNATVRRDGSSRFGESNRWGNFPSVSLGWRFSDEKFMNWSSTILTDAKLRLSYGITGNQAIGNYDAQNQFVFGTSTSSFVYNGVGGVQANSQMGNPQLKWESTTQKNIGVDLSFLGGKALLTADYYDKRTDNLLYTVSLPFEAGATTARVNYGSVSNKGIELMLSVTPVRTRDLYWQTGISYSRNKNTIVALPGGDNVKTTGSTTSPMTSWLVAQGQEAGLFYGYTYKGVYAYDQSNAYTNDYKTRLNPVFAVDKGGNVILDGGGHPTLQYYTLPDGSKYGGNPGDTIRQMTVNGAPSRGGDVIWADLDHDGKVTTNDRSVIGHAQPRWYGGWTNSISYKQWTLSFAVYGVFGNNVYNSGAWYNDAMSNSNTTPLPDYIYSNWKYPGQVTNYYAHVNGAGFNTQQVSSKFVEDGTYIRLQSVSVGYSLPAKWCKRVFMQNLRANLFASNLLTWTNYTGFDPAVNQTNVLTPGGDPGTYPAHREIGFALNVIF</sequence>
<accession>A0ABX3P0A0</accession>
<dbReference type="NCBIfam" id="TIGR04056">
    <property type="entry name" value="OMP_RagA_SusC"/>
    <property type="match status" value="1"/>
</dbReference>
<dbReference type="SUPFAM" id="SSF56935">
    <property type="entry name" value="Porins"/>
    <property type="match status" value="1"/>
</dbReference>
<dbReference type="Pfam" id="PF00593">
    <property type="entry name" value="TonB_dep_Rec_b-barrel"/>
    <property type="match status" value="1"/>
</dbReference>
<dbReference type="InterPro" id="IPR023996">
    <property type="entry name" value="TonB-dep_OMP_SusC/RagA"/>
</dbReference>
<dbReference type="InterPro" id="IPR039426">
    <property type="entry name" value="TonB-dep_rcpt-like"/>
</dbReference>
<keyword evidence="5 9" id="KW-0798">TonB box</keyword>
<keyword evidence="3 8" id="KW-1134">Transmembrane beta strand</keyword>
<keyword evidence="13" id="KW-1185">Reference proteome</keyword>
<dbReference type="RefSeq" id="WP_014220204.1">
    <property type="nucleotide sequence ID" value="NZ_LWBO01000004.1"/>
</dbReference>
<evidence type="ECO:0000256" key="1">
    <source>
        <dbReference type="ARBA" id="ARBA00004571"/>
    </source>
</evidence>
<dbReference type="Pfam" id="PF07715">
    <property type="entry name" value="Plug"/>
    <property type="match status" value="1"/>
</dbReference>
<dbReference type="InterPro" id="IPR023997">
    <property type="entry name" value="TonB-dep_OMP_SusC/RagA_CS"/>
</dbReference>
<comment type="subcellular location">
    <subcellularLocation>
        <location evidence="1 8">Cell outer membrane</location>
        <topology evidence="1 8">Multi-pass membrane protein</topology>
    </subcellularLocation>
</comment>
<dbReference type="Gene3D" id="2.170.130.10">
    <property type="entry name" value="TonB-dependent receptor, plug domain"/>
    <property type="match status" value="1"/>
</dbReference>
<evidence type="ECO:0000259" key="10">
    <source>
        <dbReference type="Pfam" id="PF00593"/>
    </source>
</evidence>
<evidence type="ECO:0000256" key="9">
    <source>
        <dbReference type="RuleBase" id="RU003357"/>
    </source>
</evidence>
<name>A0ABX3P0A0_9BACT</name>
<evidence type="ECO:0000256" key="7">
    <source>
        <dbReference type="ARBA" id="ARBA00023237"/>
    </source>
</evidence>
<evidence type="ECO:0000256" key="2">
    <source>
        <dbReference type="ARBA" id="ARBA00022448"/>
    </source>
</evidence>
<evidence type="ECO:0000313" key="12">
    <source>
        <dbReference type="EMBL" id="OQP52161.1"/>
    </source>
</evidence>
<reference evidence="12 13" key="1">
    <citation type="submission" date="2016-04" db="EMBL/GenBank/DDBJ databases">
        <authorList>
            <person name="Chen L."/>
            <person name="Zhuang W."/>
            <person name="Wang G."/>
        </authorList>
    </citation>
    <scope>NUCLEOTIDE SEQUENCE [LARGE SCALE GENOMIC DNA]</scope>
    <source>
        <strain evidence="13">GR20</strain>
    </source>
</reference>
<dbReference type="InterPro" id="IPR012910">
    <property type="entry name" value="Plug_dom"/>
</dbReference>
<dbReference type="PROSITE" id="PS52016">
    <property type="entry name" value="TONB_DEPENDENT_REC_3"/>
    <property type="match status" value="1"/>
</dbReference>
<dbReference type="InterPro" id="IPR000531">
    <property type="entry name" value="Beta-barrel_TonB"/>
</dbReference>
<comment type="similarity">
    <text evidence="8 9">Belongs to the TonB-dependent receptor family.</text>
</comment>
<gene>
    <name evidence="12" type="ORF">A4D02_23475</name>
</gene>
<feature type="domain" description="TonB-dependent receptor plug" evidence="11">
    <location>
        <begin position="128"/>
        <end position="237"/>
    </location>
</feature>